<proteinExistence type="predicted"/>
<feature type="region of interest" description="Disordered" evidence="2">
    <location>
        <begin position="1184"/>
        <end position="1239"/>
    </location>
</feature>
<feature type="coiled-coil region" evidence="1">
    <location>
        <begin position="110"/>
        <end position="182"/>
    </location>
</feature>
<evidence type="ECO:0000313" key="4">
    <source>
        <dbReference type="EMBL" id="VBB27144.1"/>
    </source>
</evidence>
<feature type="region of interest" description="Disordered" evidence="2">
    <location>
        <begin position="543"/>
        <end position="562"/>
    </location>
</feature>
<feature type="compositionally biased region" description="Polar residues" evidence="2">
    <location>
        <begin position="1201"/>
        <end position="1219"/>
    </location>
</feature>
<name>A0A498S6A4_ACAVI</name>
<dbReference type="AlphaFoldDB" id="A0A498S6A4"/>
<evidence type="ECO:0000256" key="1">
    <source>
        <dbReference type="SAM" id="Coils"/>
    </source>
</evidence>
<dbReference type="EMBL" id="UPTC01000187">
    <property type="protein sequence ID" value="VBB27144.1"/>
    <property type="molecule type" value="Genomic_DNA"/>
</dbReference>
<sequence length="1239" mass="140649">MIEKAFSRLEVNSSKLLHRIEELTKTLSEKEVEIGRIYIQLNDEADAFEKRIMQKQNELDDARKYSEVLEKELSMKNGEYLMEQERVQEHLPNSGSFMLSVPNSAVQVELADALAKYEQSMRQISTLEERISTMEAENQCLDSLRHELQALRLRHENLLEAHGEKIERIEELELDLADMKKLLRDQTRPTGNRFECSKEQSSNKNIGLVNLVIKIQIYTTNSKNPRKLRARERTEEENDGFTRERIKDRDISTATNEKAVESGVAGRKTRRKPFPDVQEDLRNQSEIREACGEPEPSVRSSKRFKKPGFDSSRLLVPSDELSKSRIVHQGKVGHDYEDDAIDVVSSTDDPLTELDVESTVKNATSAFQNRRKDELGESYRQYILNQAQKGTSPTRRDIFVDDDIRYGYDGPSGSGTSGMLRLERKPIPATAPLLTTERTHVRVAKRKHDEAAKHRERRLQRELLQRDGQDRNARACRYYYEEKPMLDDVDDVMYAEIGLSDSDFIETSFEEEELIYAADDDLVNADATEEGSSCDNAMSAERMRSQSIQETQEEGRTLPKQEDVIEQINDGIESNDDEAPPELEPQSPALQKAVQRSSANKHDVDDNTLFMSESDNVEANVRHDLRDVEFSFLDSKNICCGLCGEIVLYDLLLSSHIPQHHPEVLEEGVTAFEDIPYENWLREKLSEEKRRMENSVCNIYDDLPSSQNSSRIYRSVSTIRVNPNEMSLNQLITALRKKMFEKLGRTVPVTLVDKQHARCGICNAVVSLNRKFEVVHLVRHFNAWHPSVHQCAGKWKLKKPQPGFGKPLSVQDFAVIDTSLDRGANLQCIWCGMFMAAEALAMHFSEVHPEEVEVPKCNLCLQELVINARLLEKYGDEFDVSMPDEHRIRCGKYGTMHTSEARLHSAIEKRIKHCEEGKDANDIEDDEMEEERATSFVNSRMTFGRRSKPKRQFIMPALRQAAPVNSRYVEAVNDCHWKCKICNGDILAAVISAGAIRHYRTEHPHHLHNMQYELCKTRLERISDGCMEFINPQLIECLVCNMTYMLHRPFNMCRAIRHLRSKHPDLMPEFASATDAGNNLQGRRMARSQEHSEGIITDPATIATLKAQYGVDFKKVQALKGANGEPVYVLLDEGDEIDPETASQLAASVAAGDFDRAKPEIRHAKSITSPAAAAAVAATTVCDRNDSAARPTSEKIPRGQQPKQAKSGLTENAGSSNFETGLVNKKLDEPTEPFIIAAD</sequence>
<keyword evidence="1" id="KW-0175">Coiled coil</keyword>
<reference evidence="4 5" key="1">
    <citation type="submission" date="2018-08" db="EMBL/GenBank/DDBJ databases">
        <authorList>
            <person name="Laetsch R D."/>
            <person name="Stevens L."/>
            <person name="Kumar S."/>
            <person name="Blaxter L. M."/>
        </authorList>
    </citation>
    <scope>NUCLEOTIDE SEQUENCE [LARGE SCALE GENOMIC DNA]</scope>
</reference>
<dbReference type="Pfam" id="PF12325">
    <property type="entry name" value="TMF_TATA_bd"/>
    <property type="match status" value="1"/>
</dbReference>
<evidence type="ECO:0000313" key="5">
    <source>
        <dbReference type="Proteomes" id="UP000276991"/>
    </source>
</evidence>
<dbReference type="OrthoDB" id="5828306at2759"/>
<evidence type="ECO:0000256" key="2">
    <source>
        <dbReference type="SAM" id="MobiDB-lite"/>
    </source>
</evidence>
<dbReference type="STRING" id="6277.A0A498S6A4"/>
<protein>
    <recommendedName>
        <fullName evidence="3">TATA element modulatory factor 1 TATA binding domain-containing protein</fullName>
    </recommendedName>
</protein>
<feature type="coiled-coil region" evidence="1">
    <location>
        <begin position="13"/>
        <end position="72"/>
    </location>
</feature>
<dbReference type="InterPro" id="IPR022091">
    <property type="entry name" value="TMF_TATA-bd"/>
</dbReference>
<evidence type="ECO:0000259" key="3">
    <source>
        <dbReference type="Pfam" id="PF12325"/>
    </source>
</evidence>
<dbReference type="Proteomes" id="UP000276991">
    <property type="component" value="Unassembled WGS sequence"/>
</dbReference>
<organism evidence="4 5">
    <name type="scientific">Acanthocheilonema viteae</name>
    <name type="common">Filarial nematode worm</name>
    <name type="synonym">Dipetalonema viteae</name>
    <dbReference type="NCBI Taxonomy" id="6277"/>
    <lineage>
        <taxon>Eukaryota</taxon>
        <taxon>Metazoa</taxon>
        <taxon>Ecdysozoa</taxon>
        <taxon>Nematoda</taxon>
        <taxon>Chromadorea</taxon>
        <taxon>Rhabditida</taxon>
        <taxon>Spirurina</taxon>
        <taxon>Spiruromorpha</taxon>
        <taxon>Filarioidea</taxon>
        <taxon>Onchocercidae</taxon>
        <taxon>Acanthocheilonema</taxon>
    </lineage>
</organism>
<feature type="domain" description="TATA element modulatory factor 1 TATA binding" evidence="3">
    <location>
        <begin position="105"/>
        <end position="187"/>
    </location>
</feature>
<accession>A0A498S6A4</accession>
<feature type="compositionally biased region" description="Basic and acidic residues" evidence="2">
    <location>
        <begin position="553"/>
        <end position="562"/>
    </location>
</feature>
<feature type="compositionally biased region" description="Basic and acidic residues" evidence="2">
    <location>
        <begin position="1184"/>
        <end position="1197"/>
    </location>
</feature>
<keyword evidence="5" id="KW-1185">Reference proteome</keyword>
<gene>
    <name evidence="4" type="ORF">NAV_LOCUS1974</name>
</gene>
<feature type="region of interest" description="Disordered" evidence="2">
    <location>
        <begin position="254"/>
        <end position="276"/>
    </location>
</feature>